<feature type="compositionally biased region" description="Low complexity" evidence="1">
    <location>
        <begin position="388"/>
        <end position="399"/>
    </location>
</feature>
<proteinExistence type="predicted"/>
<evidence type="ECO:0000313" key="4">
    <source>
        <dbReference type="EMBL" id="CAD7228345.1"/>
    </source>
</evidence>
<dbReference type="PROSITE" id="PS51257">
    <property type="entry name" value="PROKAR_LIPOPROTEIN"/>
    <property type="match status" value="1"/>
</dbReference>
<feature type="chain" id="PRO_5043647023" evidence="3">
    <location>
        <begin position="27"/>
        <end position="497"/>
    </location>
</feature>
<protein>
    <submittedName>
        <fullName evidence="4">Uncharacterized protein</fullName>
    </submittedName>
</protein>
<feature type="region of interest" description="Disordered" evidence="1">
    <location>
        <begin position="347"/>
        <end position="402"/>
    </location>
</feature>
<keyword evidence="3" id="KW-0732">Signal</keyword>
<keyword evidence="2" id="KW-1133">Transmembrane helix</keyword>
<keyword evidence="2" id="KW-0472">Membrane</keyword>
<name>A0A7R8ZLG8_9CRUS</name>
<evidence type="ECO:0000256" key="2">
    <source>
        <dbReference type="SAM" id="Phobius"/>
    </source>
</evidence>
<reference evidence="4" key="1">
    <citation type="submission" date="2020-11" db="EMBL/GenBank/DDBJ databases">
        <authorList>
            <person name="Tran Van P."/>
        </authorList>
    </citation>
    <scope>NUCLEOTIDE SEQUENCE</scope>
</reference>
<evidence type="ECO:0000256" key="1">
    <source>
        <dbReference type="SAM" id="MobiDB-lite"/>
    </source>
</evidence>
<dbReference type="EMBL" id="OB661492">
    <property type="protein sequence ID" value="CAD7228345.1"/>
    <property type="molecule type" value="Genomic_DNA"/>
</dbReference>
<organism evidence="4">
    <name type="scientific">Cyprideis torosa</name>
    <dbReference type="NCBI Taxonomy" id="163714"/>
    <lineage>
        <taxon>Eukaryota</taxon>
        <taxon>Metazoa</taxon>
        <taxon>Ecdysozoa</taxon>
        <taxon>Arthropoda</taxon>
        <taxon>Crustacea</taxon>
        <taxon>Oligostraca</taxon>
        <taxon>Ostracoda</taxon>
        <taxon>Podocopa</taxon>
        <taxon>Podocopida</taxon>
        <taxon>Cytherocopina</taxon>
        <taxon>Cytheroidea</taxon>
        <taxon>Cytherideidae</taxon>
        <taxon>Cyprideis</taxon>
    </lineage>
</organism>
<feature type="signal peptide" evidence="3">
    <location>
        <begin position="1"/>
        <end position="26"/>
    </location>
</feature>
<accession>A0A7R8ZLG8</accession>
<feature type="compositionally biased region" description="Low complexity" evidence="1">
    <location>
        <begin position="353"/>
        <end position="367"/>
    </location>
</feature>
<sequence length="497" mass="54240">MEIRKPRMSFCSFSFVGLSVVYMLLSACMTGADDALTRRCNAWKVFEEPHHSIGVGETKGNTREEYLNCSVLSNCDGLNCTWKISANDSRLPHGSIRETHTVGFRLWDPCLRQNQIMPFSSDLVSHEPFVEEGLGFTRHTLRFSLPGASVKLPSPIFNGQWDMSQVPLFLQFIVVQHPPFEHDFVWAGSVDNVNVSIELAAQCNDTSVHCDWVKQVMKGTVPSPPCPNHTLPSQSKPCRLGVPHECDAAPNMVCTPTSAVDTSSGRQADHFRTRPFLGSNTGVCTCAPHFLPSTSSPGCVSKFPPVPPPLTSTTTSTSAPPSIPTPGYFLPNTTPTPHFLPTIPRRSTLHWWTPRTPTTPQTPATTTVGNKPKKMDTTGSITLRPPASQKSDSSSRPGSSRGGVAEAVMHILLTLTMLAFVGGTLFVALAWHSGGVAPALRSIRHHVVSPVWDWARRRNNRFEACSGQEMYEGQLSSGTVPLVDSLETNDHPQPPGV</sequence>
<keyword evidence="2" id="KW-0812">Transmembrane</keyword>
<feature type="transmembrane region" description="Helical" evidence="2">
    <location>
        <begin position="407"/>
        <end position="431"/>
    </location>
</feature>
<gene>
    <name evidence="4" type="ORF">CTOB1V02_LOCUS6231</name>
</gene>
<dbReference type="AlphaFoldDB" id="A0A7R8ZLG8"/>
<evidence type="ECO:0000256" key="3">
    <source>
        <dbReference type="SAM" id="SignalP"/>
    </source>
</evidence>